<dbReference type="PANTHER" id="PTHR14226:SF57">
    <property type="entry name" value="BLR7027 PROTEIN"/>
    <property type="match status" value="1"/>
</dbReference>
<dbReference type="Proteomes" id="UP000242367">
    <property type="component" value="Unassembled WGS sequence"/>
</dbReference>
<evidence type="ECO:0000256" key="4">
    <source>
        <dbReference type="PROSITE-ProRule" id="PRU01161"/>
    </source>
</evidence>
<gene>
    <name evidence="6" type="primary">rssA_2</name>
    <name evidence="6" type="ORF">BTM25_22890</name>
</gene>
<dbReference type="Gene3D" id="3.40.1090.10">
    <property type="entry name" value="Cytosolic phospholipase A2 catalytic domain"/>
    <property type="match status" value="2"/>
</dbReference>
<evidence type="ECO:0000259" key="5">
    <source>
        <dbReference type="PROSITE" id="PS51635"/>
    </source>
</evidence>
<dbReference type="PROSITE" id="PS51635">
    <property type="entry name" value="PNPLA"/>
    <property type="match status" value="1"/>
</dbReference>
<protein>
    <submittedName>
        <fullName evidence="6">NTE family protein RssA</fullName>
    </submittedName>
</protein>
<feature type="domain" description="PNPLA" evidence="5">
    <location>
        <begin position="9"/>
        <end position="179"/>
    </location>
</feature>
<comment type="caution">
    <text evidence="6">The sequence shown here is derived from an EMBL/GenBank/DDBJ whole genome shotgun (WGS) entry which is preliminary data.</text>
</comment>
<accession>A0A2P4US51</accession>
<evidence type="ECO:0000313" key="7">
    <source>
        <dbReference type="Proteomes" id="UP000242367"/>
    </source>
</evidence>
<evidence type="ECO:0000256" key="1">
    <source>
        <dbReference type="ARBA" id="ARBA00022801"/>
    </source>
</evidence>
<keyword evidence="3 4" id="KW-0443">Lipid metabolism</keyword>
<dbReference type="Pfam" id="PF01734">
    <property type="entry name" value="Patatin"/>
    <property type="match status" value="1"/>
</dbReference>
<dbReference type="GO" id="GO:0016042">
    <property type="term" value="P:lipid catabolic process"/>
    <property type="evidence" value="ECO:0007669"/>
    <property type="project" value="UniProtKB-UniRule"/>
</dbReference>
<dbReference type="InterPro" id="IPR002641">
    <property type="entry name" value="PNPLA_dom"/>
</dbReference>
<evidence type="ECO:0000256" key="2">
    <source>
        <dbReference type="ARBA" id="ARBA00022963"/>
    </source>
</evidence>
<feature type="short sequence motif" description="DGA/G" evidence="4">
    <location>
        <begin position="166"/>
        <end position="168"/>
    </location>
</feature>
<dbReference type="InterPro" id="IPR050301">
    <property type="entry name" value="NTE"/>
</dbReference>
<evidence type="ECO:0000256" key="3">
    <source>
        <dbReference type="ARBA" id="ARBA00023098"/>
    </source>
</evidence>
<dbReference type="PANTHER" id="PTHR14226">
    <property type="entry name" value="NEUROPATHY TARGET ESTERASE/SWISS CHEESE D.MELANOGASTER"/>
    <property type="match status" value="1"/>
</dbReference>
<dbReference type="GO" id="GO:0016787">
    <property type="term" value="F:hydrolase activity"/>
    <property type="evidence" value="ECO:0007669"/>
    <property type="project" value="UniProtKB-UniRule"/>
</dbReference>
<dbReference type="InterPro" id="IPR016035">
    <property type="entry name" value="Acyl_Trfase/lysoPLipase"/>
</dbReference>
<dbReference type="SUPFAM" id="SSF52151">
    <property type="entry name" value="FabD/lysophospholipase-like"/>
    <property type="match status" value="1"/>
</dbReference>
<reference evidence="6 7" key="1">
    <citation type="journal article" date="2017" name="Chemistry">
        <title>Isolation, Biosynthesis and Chemical Modifications of Rubterolones A-F: Rare Tropolone Alkaloids from Actinomadura sp. 5-2.</title>
        <authorList>
            <person name="Guo H."/>
            <person name="Benndorf R."/>
            <person name="Leichnitz D."/>
            <person name="Klassen J.L."/>
            <person name="Vollmers J."/>
            <person name="Gorls H."/>
            <person name="Steinacker M."/>
            <person name="Weigel C."/>
            <person name="Dahse H.M."/>
            <person name="Kaster A.K."/>
            <person name="de Beer Z.W."/>
            <person name="Poulsen M."/>
            <person name="Beemelmanns C."/>
        </authorList>
    </citation>
    <scope>NUCLEOTIDE SEQUENCE [LARGE SCALE GENOMIC DNA]</scope>
    <source>
        <strain evidence="6 7">5-2</strain>
    </source>
</reference>
<feature type="active site" description="Nucleophile" evidence="4">
    <location>
        <position position="42"/>
    </location>
</feature>
<sequence length="299" mass="32227">MSPSGPVAFVLSGGGKMASTELGMLAALAEAGIRPDIVLGSSAGAIIGAAFADRSGAGVLGSVYDCWTEILTAPPLEWTIPHAVARLISPRARTEAQNCVRSIVQRHIKARTFDELAVHFECNAVQLGTLREHWFDSGPLIPALLSAGAAPAMIAHTKVDGANYIDGGFINPVPVDRALHLGARTVYVLQASDFSEAPSFPRTLWEKGPTEGSFRFLFDKLLRDLPEGTEVHLLPIGRRSPPHGLNMLRRIYGFDTARARYEGEHYMEAAYQATAAYLRLEGQVGKSARKRVGTRRPGA</sequence>
<dbReference type="RefSeq" id="WP_168212079.1">
    <property type="nucleotide sequence ID" value="NZ_MTBP01000001.1"/>
</dbReference>
<name>A0A2P4US51_9ACTN</name>
<dbReference type="EMBL" id="MTBP01000001">
    <property type="protein sequence ID" value="POM27865.1"/>
    <property type="molecule type" value="Genomic_DNA"/>
</dbReference>
<feature type="active site" description="Proton acceptor" evidence="4">
    <location>
        <position position="166"/>
    </location>
</feature>
<feature type="short sequence motif" description="GXSXG" evidence="4">
    <location>
        <begin position="40"/>
        <end position="44"/>
    </location>
</feature>
<evidence type="ECO:0000313" key="6">
    <source>
        <dbReference type="EMBL" id="POM27865.1"/>
    </source>
</evidence>
<dbReference type="AlphaFoldDB" id="A0A2P4US51"/>
<organism evidence="6 7">
    <name type="scientific">Actinomadura rubteroloni</name>
    <dbReference type="NCBI Taxonomy" id="1926885"/>
    <lineage>
        <taxon>Bacteria</taxon>
        <taxon>Bacillati</taxon>
        <taxon>Actinomycetota</taxon>
        <taxon>Actinomycetes</taxon>
        <taxon>Streptosporangiales</taxon>
        <taxon>Thermomonosporaceae</taxon>
        <taxon>Actinomadura</taxon>
    </lineage>
</organism>
<keyword evidence="7" id="KW-1185">Reference proteome</keyword>
<keyword evidence="2 4" id="KW-0442">Lipid degradation</keyword>
<keyword evidence="1 4" id="KW-0378">Hydrolase</keyword>
<comment type="caution">
    <text evidence="4">Lacks conserved residue(s) required for the propagation of feature annotation.</text>
</comment>
<proteinExistence type="predicted"/>